<keyword evidence="5" id="KW-1005">Bacterial flagellum biogenesis</keyword>
<dbReference type="Proteomes" id="UP000035036">
    <property type="component" value="Chromosome"/>
</dbReference>
<evidence type="ECO:0000256" key="5">
    <source>
        <dbReference type="ARBA" id="ARBA00022795"/>
    </source>
</evidence>
<dbReference type="PANTHER" id="PTHR34982:SF1">
    <property type="entry name" value="FLAGELLAR ASSEMBLY PROTEIN FLIH"/>
    <property type="match status" value="1"/>
</dbReference>
<dbReference type="InterPro" id="IPR038495">
    <property type="entry name" value="ATPase_E_C"/>
</dbReference>
<proteinExistence type="inferred from homology"/>
<dbReference type="EMBL" id="CP010311">
    <property type="protein sequence ID" value="AJF07596.1"/>
    <property type="molecule type" value="Genomic_DNA"/>
</dbReference>
<dbReference type="PANTHER" id="PTHR34982">
    <property type="entry name" value="YOP PROTEINS TRANSLOCATION PROTEIN L"/>
    <property type="match status" value="1"/>
</dbReference>
<evidence type="ECO:0000256" key="2">
    <source>
        <dbReference type="ARBA" id="ARBA00006602"/>
    </source>
</evidence>
<evidence type="ECO:0000313" key="10">
    <source>
        <dbReference type="Proteomes" id="UP000035036"/>
    </source>
</evidence>
<name>A0A0B5FVJ0_9BACT</name>
<dbReference type="SUPFAM" id="SSF160527">
    <property type="entry name" value="V-type ATPase subunit E-like"/>
    <property type="match status" value="1"/>
</dbReference>
<keyword evidence="7" id="KW-1006">Bacterial flagellum protein export</keyword>
<dbReference type="GO" id="GO:0015031">
    <property type="term" value="P:protein transport"/>
    <property type="evidence" value="ECO:0007669"/>
    <property type="project" value="UniProtKB-KW"/>
</dbReference>
<dbReference type="InterPro" id="IPR051472">
    <property type="entry name" value="T3SS_Stator/FliH"/>
</dbReference>
<dbReference type="GO" id="GO:0044781">
    <property type="term" value="P:bacterial-type flagellum organization"/>
    <property type="evidence" value="ECO:0007669"/>
    <property type="project" value="UniProtKB-KW"/>
</dbReference>
<comment type="function">
    <text evidence="1">Needed for flagellar regrowth and assembly.</text>
</comment>
<evidence type="ECO:0000313" key="9">
    <source>
        <dbReference type="EMBL" id="AJF07596.1"/>
    </source>
</evidence>
<comment type="similarity">
    <text evidence="2">Belongs to the FliH family.</text>
</comment>
<evidence type="ECO:0000256" key="7">
    <source>
        <dbReference type="ARBA" id="ARBA00023225"/>
    </source>
</evidence>
<feature type="domain" description="Flagellar assembly protein FliH/Type III secretion system HrpE" evidence="8">
    <location>
        <begin position="94"/>
        <end position="221"/>
    </location>
</feature>
<evidence type="ECO:0000256" key="6">
    <source>
        <dbReference type="ARBA" id="ARBA00022927"/>
    </source>
</evidence>
<dbReference type="Pfam" id="PF02108">
    <property type="entry name" value="FliH"/>
    <property type="match status" value="1"/>
</dbReference>
<dbReference type="InterPro" id="IPR018035">
    <property type="entry name" value="Flagellar_FliH/T3SS_HrpE"/>
</dbReference>
<gene>
    <name evidence="9" type="ORF">GSUB_15010</name>
</gene>
<dbReference type="HOGENOM" id="CLU_100576_0_0_7"/>
<protein>
    <recommendedName>
        <fullName evidence="3">Flagellar assembly protein FliH</fullName>
    </recommendedName>
</protein>
<organism evidence="9 10">
    <name type="scientific">Geoalkalibacter subterraneus</name>
    <dbReference type="NCBI Taxonomy" id="483547"/>
    <lineage>
        <taxon>Bacteria</taxon>
        <taxon>Pseudomonadati</taxon>
        <taxon>Thermodesulfobacteriota</taxon>
        <taxon>Desulfuromonadia</taxon>
        <taxon>Desulfuromonadales</taxon>
        <taxon>Geoalkalibacteraceae</taxon>
        <taxon>Geoalkalibacter</taxon>
    </lineage>
</organism>
<keyword evidence="6" id="KW-0653">Protein transport</keyword>
<accession>A0A0B5FVJ0</accession>
<evidence type="ECO:0000256" key="3">
    <source>
        <dbReference type="ARBA" id="ARBA00016507"/>
    </source>
</evidence>
<dbReference type="KEGG" id="gsb:GSUB_15010"/>
<evidence type="ECO:0000259" key="8">
    <source>
        <dbReference type="Pfam" id="PF02108"/>
    </source>
</evidence>
<dbReference type="STRING" id="483547.GSUB_15010"/>
<dbReference type="Gene3D" id="3.30.2320.30">
    <property type="entry name" value="ATP synthase, E subunit, C-terminal"/>
    <property type="match status" value="1"/>
</dbReference>
<keyword evidence="10" id="KW-1185">Reference proteome</keyword>
<evidence type="ECO:0000256" key="4">
    <source>
        <dbReference type="ARBA" id="ARBA00022448"/>
    </source>
</evidence>
<dbReference type="GO" id="GO:0005829">
    <property type="term" value="C:cytosol"/>
    <property type="evidence" value="ECO:0007669"/>
    <property type="project" value="TreeGrafter"/>
</dbReference>
<reference evidence="9 10" key="1">
    <citation type="journal article" date="2015" name="Genome Announc.">
        <title>Genomes of Geoalkalibacter ferrihydriticus Z-0531T and Geoalkalibacter subterraneus Red1T, Two Haloalkaliphilic Metal-Reducing Deltaproteobacteria.</title>
        <authorList>
            <person name="Badalamenti J.P."/>
            <person name="Krajmalnik-Brown R."/>
            <person name="Torres C.I."/>
            <person name="Bond D.R."/>
        </authorList>
    </citation>
    <scope>NUCLEOTIDE SEQUENCE [LARGE SCALE GENOMIC DNA]</scope>
    <source>
        <strain evidence="9 10">Red1</strain>
    </source>
</reference>
<keyword evidence="4" id="KW-0813">Transport</keyword>
<sequence length="232" mass="25194">MPLSRVFRIDDTCQLKALRFVDFAEQDAGGENGGSPFVQESMVARAPVVETPRGEDSGGAAAAQGISEEQLAEAYQRGREEALAEAGANLVSAADALGEALREISRLREGTLRRSTEDMVRLVMAIAEQVIGAEIATRPEFVLETLKQAMHHALKTDEYQVRVHPDDLAVVTDNKPLFMAAISGLKNIRLETDPAITRGGCVVESQLGQVDATLDSRLEEIRRSLLAHLEES</sequence>
<dbReference type="AlphaFoldDB" id="A0A0B5FVJ0"/>
<evidence type="ECO:0000256" key="1">
    <source>
        <dbReference type="ARBA" id="ARBA00003041"/>
    </source>
</evidence>